<protein>
    <submittedName>
        <fullName evidence="2">RCG39447</fullName>
    </submittedName>
</protein>
<evidence type="ECO:0000313" key="3">
    <source>
        <dbReference type="Proteomes" id="UP000234681"/>
    </source>
</evidence>
<accession>A6I8H9</accession>
<gene>
    <name evidence="2" type="ORF">rCG_39447</name>
</gene>
<feature type="region of interest" description="Disordered" evidence="1">
    <location>
        <begin position="1"/>
        <end position="21"/>
    </location>
</feature>
<dbReference type="EMBL" id="CH473956">
    <property type="protein sequence ID" value="EDM17701.1"/>
    <property type="molecule type" value="Genomic_DNA"/>
</dbReference>
<dbReference type="Proteomes" id="UP000234681">
    <property type="component" value="Chromosome 1"/>
</dbReference>
<sequence>MSEGNAGDPGHGSSRQRAVHP</sequence>
<feature type="non-terminal residue" evidence="2">
    <location>
        <position position="21"/>
    </location>
</feature>
<dbReference type="AlphaFoldDB" id="A6I8H9"/>
<reference evidence="2 3" key="1">
    <citation type="submission" date="2005-09" db="EMBL/GenBank/DDBJ databases">
        <authorList>
            <person name="Mural R.J."/>
            <person name="Li P.W."/>
            <person name="Adams M.D."/>
            <person name="Amanatides P.G."/>
            <person name="Baden-Tillson H."/>
            <person name="Barnstead M."/>
            <person name="Chin S.H."/>
            <person name="Dew I."/>
            <person name="Evans C.A."/>
            <person name="Ferriera S."/>
            <person name="Flanigan M."/>
            <person name="Fosler C."/>
            <person name="Glodek A."/>
            <person name="Gu Z."/>
            <person name="Holt R.A."/>
            <person name="Jennings D."/>
            <person name="Kraft C.L."/>
            <person name="Lu F."/>
            <person name="Nguyen T."/>
            <person name="Nusskern D.R."/>
            <person name="Pfannkoch C.M."/>
            <person name="Sitter C."/>
            <person name="Sutton G.G."/>
            <person name="Venter J.C."/>
            <person name="Wang Z."/>
            <person name="Woodage T."/>
            <person name="Zheng X.H."/>
            <person name="Zhong F."/>
        </authorList>
    </citation>
    <scope>NUCLEOTIDE SEQUENCE [LARGE SCALE GENOMIC DNA]</scope>
    <source>
        <strain>BN</strain>
        <strain evidence="3">Sprague-Dawley</strain>
    </source>
</reference>
<proteinExistence type="predicted"/>
<evidence type="ECO:0000313" key="2">
    <source>
        <dbReference type="EMBL" id="EDM17701.1"/>
    </source>
</evidence>
<evidence type="ECO:0000256" key="1">
    <source>
        <dbReference type="SAM" id="MobiDB-lite"/>
    </source>
</evidence>
<organism evidence="2 3">
    <name type="scientific">Rattus norvegicus</name>
    <name type="common">Rat</name>
    <dbReference type="NCBI Taxonomy" id="10116"/>
    <lineage>
        <taxon>Eukaryota</taxon>
        <taxon>Metazoa</taxon>
        <taxon>Chordata</taxon>
        <taxon>Craniata</taxon>
        <taxon>Vertebrata</taxon>
        <taxon>Euteleostomi</taxon>
        <taxon>Mammalia</taxon>
        <taxon>Eutheria</taxon>
        <taxon>Euarchontoglires</taxon>
        <taxon>Glires</taxon>
        <taxon>Rodentia</taxon>
        <taxon>Myomorpha</taxon>
        <taxon>Muroidea</taxon>
        <taxon>Muridae</taxon>
        <taxon>Murinae</taxon>
        <taxon>Rattus</taxon>
    </lineage>
</organism>
<name>A6I8H9_RAT</name>